<evidence type="ECO:0000256" key="3">
    <source>
        <dbReference type="ARBA" id="ARBA00022679"/>
    </source>
</evidence>
<dbReference type="GO" id="GO:0030170">
    <property type="term" value="F:pyridoxal phosphate binding"/>
    <property type="evidence" value="ECO:0007669"/>
    <property type="project" value="InterPro"/>
</dbReference>
<dbReference type="PANTHER" id="PTHR42832:SF3">
    <property type="entry name" value="L-GLUTAMINE--4-(METHYLSULFANYL)-2-OXOBUTANOATE AMINOTRANSFERASE"/>
    <property type="match status" value="1"/>
</dbReference>
<keyword evidence="3" id="KW-0808">Transferase</keyword>
<accession>A0A8J2ZTN6</accession>
<feature type="domain" description="Aminotransferase class I/classII large" evidence="4">
    <location>
        <begin position="34"/>
        <end position="384"/>
    </location>
</feature>
<comment type="caution">
    <text evidence="5">The sequence shown here is derived from an EMBL/GenBank/DDBJ whole genome shotgun (WGS) entry which is preliminary data.</text>
</comment>
<evidence type="ECO:0000256" key="2">
    <source>
        <dbReference type="ARBA" id="ARBA00022576"/>
    </source>
</evidence>
<sequence length="390" mass="43149">MIEFESSEALKRLPQQFFSSLVQKVNALVASGADVINLGQGNPDQPTPLHIVKSLQDAAENPLYHKYPPFSGHHFLKEAIAEFYKREYHVSLDPSTEVAILFGGKTGLVEMSQCLLNPGDTALVPDPGYPDYWSGIAMAGAKMTLMPLLEENGFLPDYTQIDPDRLEQAKLLFLNYPNNPTGAIATPSFFKDTVRLANRHKIAVMHDFAYGAIGFDGKKPMSFLETPGAKDVGIEIYTMSKTYNMAGWRIGFALGNASIIRMINLIQDHFYVSLFGGIQEAAATALLGTQENVKQLVQLYESRRNTLIQGLQQIGWTVDAPQGSFFAWLKVPEGFTSESFSELLLKKAHIAVAPGIGFGTTGNPYVRVGLLDREERLLEAVDRIDRLNLF</sequence>
<name>A0A8J2ZTN6_9BACL</name>
<dbReference type="SUPFAM" id="SSF53383">
    <property type="entry name" value="PLP-dependent transferases"/>
    <property type="match status" value="1"/>
</dbReference>
<reference evidence="5" key="1">
    <citation type="journal article" date="2014" name="Int. J. Syst. Evol. Microbiol.">
        <title>Complete genome sequence of Corynebacterium casei LMG S-19264T (=DSM 44701T), isolated from a smear-ripened cheese.</title>
        <authorList>
            <consortium name="US DOE Joint Genome Institute (JGI-PGF)"/>
            <person name="Walter F."/>
            <person name="Albersmeier A."/>
            <person name="Kalinowski J."/>
            <person name="Ruckert C."/>
        </authorList>
    </citation>
    <scope>NUCLEOTIDE SEQUENCE</scope>
    <source>
        <strain evidence="5">CGMCC 1.12777</strain>
    </source>
</reference>
<dbReference type="PANTHER" id="PTHR42832">
    <property type="entry name" value="AMINO ACID AMINOTRANSFERASE"/>
    <property type="match status" value="1"/>
</dbReference>
<dbReference type="GO" id="GO:0008483">
    <property type="term" value="F:transaminase activity"/>
    <property type="evidence" value="ECO:0007669"/>
    <property type="project" value="UniProtKB-KW"/>
</dbReference>
<evidence type="ECO:0000313" key="5">
    <source>
        <dbReference type="EMBL" id="GGH76004.1"/>
    </source>
</evidence>
<evidence type="ECO:0000259" key="4">
    <source>
        <dbReference type="Pfam" id="PF00155"/>
    </source>
</evidence>
<dbReference type="Gene3D" id="3.40.640.10">
    <property type="entry name" value="Type I PLP-dependent aspartate aminotransferase-like (Major domain)"/>
    <property type="match status" value="1"/>
</dbReference>
<keyword evidence="6" id="KW-1185">Reference proteome</keyword>
<dbReference type="RefSeq" id="WP_239540907.1">
    <property type="nucleotide sequence ID" value="NZ_BMFV01000002.1"/>
</dbReference>
<dbReference type="InterPro" id="IPR015421">
    <property type="entry name" value="PyrdxlP-dep_Trfase_major"/>
</dbReference>
<gene>
    <name evidence="5" type="ORF">GCM10007096_05800</name>
</gene>
<dbReference type="Pfam" id="PF00155">
    <property type="entry name" value="Aminotran_1_2"/>
    <property type="match status" value="1"/>
</dbReference>
<dbReference type="InterPro" id="IPR015424">
    <property type="entry name" value="PyrdxlP-dep_Trfase"/>
</dbReference>
<proteinExistence type="predicted"/>
<dbReference type="Proteomes" id="UP000656813">
    <property type="component" value="Unassembled WGS sequence"/>
</dbReference>
<keyword evidence="2 5" id="KW-0032">Aminotransferase</keyword>
<dbReference type="CDD" id="cd00609">
    <property type="entry name" value="AAT_like"/>
    <property type="match status" value="1"/>
</dbReference>
<dbReference type="AlphaFoldDB" id="A0A8J2ZTN6"/>
<organism evidence="5 6">
    <name type="scientific">Pullulanibacillus pueri</name>
    <dbReference type="NCBI Taxonomy" id="1437324"/>
    <lineage>
        <taxon>Bacteria</taxon>
        <taxon>Bacillati</taxon>
        <taxon>Bacillota</taxon>
        <taxon>Bacilli</taxon>
        <taxon>Bacillales</taxon>
        <taxon>Sporolactobacillaceae</taxon>
        <taxon>Pullulanibacillus</taxon>
    </lineage>
</organism>
<comment type="cofactor">
    <cofactor evidence="1">
        <name>pyridoxal 5'-phosphate</name>
        <dbReference type="ChEBI" id="CHEBI:597326"/>
    </cofactor>
</comment>
<dbReference type="InterPro" id="IPR050881">
    <property type="entry name" value="LL-DAP_aminotransferase"/>
</dbReference>
<dbReference type="EMBL" id="BMFV01000002">
    <property type="protein sequence ID" value="GGH76004.1"/>
    <property type="molecule type" value="Genomic_DNA"/>
</dbReference>
<dbReference type="InterPro" id="IPR015422">
    <property type="entry name" value="PyrdxlP-dep_Trfase_small"/>
</dbReference>
<dbReference type="InterPro" id="IPR004839">
    <property type="entry name" value="Aminotransferase_I/II_large"/>
</dbReference>
<dbReference type="NCBIfam" id="NF005977">
    <property type="entry name" value="PRK08068.1"/>
    <property type="match status" value="1"/>
</dbReference>
<dbReference type="Gene3D" id="3.90.1150.10">
    <property type="entry name" value="Aspartate Aminotransferase, domain 1"/>
    <property type="match status" value="1"/>
</dbReference>
<reference evidence="5" key="2">
    <citation type="submission" date="2020-09" db="EMBL/GenBank/DDBJ databases">
        <authorList>
            <person name="Sun Q."/>
            <person name="Zhou Y."/>
        </authorList>
    </citation>
    <scope>NUCLEOTIDE SEQUENCE</scope>
    <source>
        <strain evidence="5">CGMCC 1.12777</strain>
    </source>
</reference>
<evidence type="ECO:0000313" key="6">
    <source>
        <dbReference type="Proteomes" id="UP000656813"/>
    </source>
</evidence>
<evidence type="ECO:0000256" key="1">
    <source>
        <dbReference type="ARBA" id="ARBA00001933"/>
    </source>
</evidence>
<protein>
    <submittedName>
        <fullName evidence="5">Diaminopimelate aminotransferase</fullName>
    </submittedName>
</protein>